<keyword evidence="1" id="KW-1133">Transmembrane helix</keyword>
<organism evidence="2 3">
    <name type="scientific">Sporomusa acidovorans (strain ATCC 49682 / DSM 3132 / Mol)</name>
    <dbReference type="NCBI Taxonomy" id="1123286"/>
    <lineage>
        <taxon>Bacteria</taxon>
        <taxon>Bacillati</taxon>
        <taxon>Bacillota</taxon>
        <taxon>Negativicutes</taxon>
        <taxon>Selenomonadales</taxon>
        <taxon>Sporomusaceae</taxon>
        <taxon>Sporomusa</taxon>
    </lineage>
</organism>
<gene>
    <name evidence="2" type="ORF">SPACI_014890</name>
</gene>
<accession>A0ABZ3IZW8</accession>
<proteinExistence type="predicted"/>
<keyword evidence="1" id="KW-0812">Transmembrane</keyword>
<name>A0ABZ3IZW8_SPOA4</name>
<dbReference type="EMBL" id="CP155571">
    <property type="protein sequence ID" value="XFO71463.1"/>
    <property type="molecule type" value="Genomic_DNA"/>
</dbReference>
<keyword evidence="1" id="KW-0472">Membrane</keyword>
<reference evidence="2" key="1">
    <citation type="submission" date="2024-05" db="EMBL/GenBank/DDBJ databases">
        <title>Isolation and characterization of Sporomusa carbonis sp. nov., a carboxydotrophic hydrogenogen in the genus of Sporomusa isolated from a charcoal burning pile.</title>
        <authorList>
            <person name="Boeer T."/>
            <person name="Rosenbaum F."/>
            <person name="Eysell L."/>
            <person name="Mueller V."/>
            <person name="Daniel R."/>
            <person name="Poehlein A."/>
        </authorList>
    </citation>
    <scope>NUCLEOTIDE SEQUENCE [LARGE SCALE GENOMIC DNA]</scope>
    <source>
        <strain evidence="2">DSM 3132</strain>
    </source>
</reference>
<evidence type="ECO:0000313" key="2">
    <source>
        <dbReference type="EMBL" id="XFO71463.1"/>
    </source>
</evidence>
<feature type="transmembrane region" description="Helical" evidence="1">
    <location>
        <begin position="23"/>
        <end position="46"/>
    </location>
</feature>
<keyword evidence="3" id="KW-1185">Reference proteome</keyword>
<evidence type="ECO:0000313" key="3">
    <source>
        <dbReference type="Proteomes" id="UP000216052"/>
    </source>
</evidence>
<sequence length="47" mass="5335">MQGRIRAVKFPNRSWVPDENKKMFFHVGMMGISAYGMIMMVSTAAVI</sequence>
<evidence type="ECO:0000256" key="1">
    <source>
        <dbReference type="SAM" id="Phobius"/>
    </source>
</evidence>
<protein>
    <submittedName>
        <fullName evidence="2">Uncharacterized protein</fullName>
    </submittedName>
</protein>
<dbReference type="Proteomes" id="UP000216052">
    <property type="component" value="Chromosome"/>
</dbReference>